<dbReference type="GO" id="GO:0009279">
    <property type="term" value="C:cell outer membrane"/>
    <property type="evidence" value="ECO:0007669"/>
    <property type="project" value="UniProtKB-SubCell"/>
</dbReference>
<dbReference type="EMBL" id="UGJB01000004">
    <property type="protein sequence ID" value="STQ11190.1"/>
    <property type="molecule type" value="Genomic_DNA"/>
</dbReference>
<dbReference type="Pfam" id="PF00593">
    <property type="entry name" value="TonB_dep_Rec_b-barrel"/>
    <property type="match status" value="1"/>
</dbReference>
<keyword evidence="5" id="KW-0675">Receptor</keyword>
<evidence type="ECO:0000259" key="4">
    <source>
        <dbReference type="Pfam" id="PF00593"/>
    </source>
</evidence>
<sequence length="101" mass="11758">MNAISVVYGQKNRLSYQQNGYYLQDQVEFGGLNLLASLRYDDYRSVTTNYMQNGDKAWVSQDRVTKRLGALYAFENGLSPFISYSEGLPRCRRRVRSRLKM</sequence>
<evidence type="ECO:0000313" key="6">
    <source>
        <dbReference type="Proteomes" id="UP000255106"/>
    </source>
</evidence>
<keyword evidence="2" id="KW-0472">Membrane</keyword>
<accession>A0A377M0Y0</accession>
<evidence type="ECO:0000256" key="3">
    <source>
        <dbReference type="ARBA" id="ARBA00023237"/>
    </source>
</evidence>
<evidence type="ECO:0000256" key="1">
    <source>
        <dbReference type="ARBA" id="ARBA00004442"/>
    </source>
</evidence>
<dbReference type="SUPFAM" id="SSF56935">
    <property type="entry name" value="Porins"/>
    <property type="match status" value="1"/>
</dbReference>
<organism evidence="5 6">
    <name type="scientific">Enterobacter cloacae</name>
    <dbReference type="NCBI Taxonomy" id="550"/>
    <lineage>
        <taxon>Bacteria</taxon>
        <taxon>Pseudomonadati</taxon>
        <taxon>Pseudomonadota</taxon>
        <taxon>Gammaproteobacteria</taxon>
        <taxon>Enterobacterales</taxon>
        <taxon>Enterobacteriaceae</taxon>
        <taxon>Enterobacter</taxon>
        <taxon>Enterobacter cloacae complex</taxon>
    </lineage>
</organism>
<dbReference type="Proteomes" id="UP000255106">
    <property type="component" value="Unassembled WGS sequence"/>
</dbReference>
<name>A0A377M0Y0_ENTCL</name>
<comment type="subcellular location">
    <subcellularLocation>
        <location evidence="1">Cell outer membrane</location>
    </subcellularLocation>
</comment>
<gene>
    <name evidence="5" type="ORF">NCTC10005_03961</name>
</gene>
<keyword evidence="3" id="KW-0998">Cell outer membrane</keyword>
<dbReference type="InterPro" id="IPR036942">
    <property type="entry name" value="Beta-barrel_TonB_sf"/>
</dbReference>
<dbReference type="AlphaFoldDB" id="A0A377M0Y0"/>
<evidence type="ECO:0000313" key="5">
    <source>
        <dbReference type="EMBL" id="STQ11190.1"/>
    </source>
</evidence>
<reference evidence="5 6" key="1">
    <citation type="submission" date="2018-06" db="EMBL/GenBank/DDBJ databases">
        <authorList>
            <consortium name="Pathogen Informatics"/>
            <person name="Doyle S."/>
        </authorList>
    </citation>
    <scope>NUCLEOTIDE SEQUENCE [LARGE SCALE GENOMIC DNA]</scope>
    <source>
        <strain evidence="5 6">NCTC10005</strain>
    </source>
</reference>
<feature type="domain" description="TonB-dependent receptor-like beta-barrel" evidence="4">
    <location>
        <begin position="11"/>
        <end position="87"/>
    </location>
</feature>
<proteinExistence type="predicted"/>
<dbReference type="InterPro" id="IPR000531">
    <property type="entry name" value="Beta-barrel_TonB"/>
</dbReference>
<protein>
    <submittedName>
        <fullName evidence="5">TonB-dependent siderophore receptor</fullName>
    </submittedName>
</protein>
<evidence type="ECO:0000256" key="2">
    <source>
        <dbReference type="ARBA" id="ARBA00023136"/>
    </source>
</evidence>
<dbReference type="Gene3D" id="2.40.170.20">
    <property type="entry name" value="TonB-dependent receptor, beta-barrel domain"/>
    <property type="match status" value="1"/>
</dbReference>